<dbReference type="GO" id="GO:0009307">
    <property type="term" value="P:DNA restriction-modification system"/>
    <property type="evidence" value="ECO:0007669"/>
    <property type="project" value="UniProtKB-KW"/>
</dbReference>
<protein>
    <recommendedName>
        <fullName evidence="2">site-specific DNA-methyltransferase (adenine-specific)</fullName>
        <ecNumber evidence="2">2.1.1.72</ecNumber>
    </recommendedName>
</protein>
<comment type="catalytic activity">
    <reaction evidence="7">
        <text>a 2'-deoxyadenosine in DNA + S-adenosyl-L-methionine = an N(6)-methyl-2'-deoxyadenosine in DNA + S-adenosyl-L-homocysteine + H(+)</text>
        <dbReference type="Rhea" id="RHEA:15197"/>
        <dbReference type="Rhea" id="RHEA-COMP:12418"/>
        <dbReference type="Rhea" id="RHEA-COMP:12419"/>
        <dbReference type="ChEBI" id="CHEBI:15378"/>
        <dbReference type="ChEBI" id="CHEBI:57856"/>
        <dbReference type="ChEBI" id="CHEBI:59789"/>
        <dbReference type="ChEBI" id="CHEBI:90615"/>
        <dbReference type="ChEBI" id="CHEBI:90616"/>
        <dbReference type="EC" id="2.1.1.72"/>
    </reaction>
</comment>
<dbReference type="InterPro" id="IPR050953">
    <property type="entry name" value="N4_N6_ade-DNA_methylase"/>
</dbReference>
<dbReference type="RefSeq" id="WP_143934989.1">
    <property type="nucleotide sequence ID" value="NZ_CABEIM010000003.1"/>
</dbReference>
<evidence type="ECO:0000256" key="5">
    <source>
        <dbReference type="ARBA" id="ARBA00022691"/>
    </source>
</evidence>
<evidence type="ECO:0000256" key="6">
    <source>
        <dbReference type="ARBA" id="ARBA00022747"/>
    </source>
</evidence>
<dbReference type="Proteomes" id="UP000373301">
    <property type="component" value="Unassembled WGS sequence"/>
</dbReference>
<evidence type="ECO:0000256" key="2">
    <source>
        <dbReference type="ARBA" id="ARBA00011900"/>
    </source>
</evidence>
<dbReference type="REBASE" id="418350">
    <property type="entry name" value="M2.Sdy7982ORF2000P"/>
</dbReference>
<evidence type="ECO:0000259" key="10">
    <source>
        <dbReference type="Pfam" id="PF22837"/>
    </source>
</evidence>
<keyword evidence="5" id="KW-0949">S-adenosyl-L-methionine</keyword>
<evidence type="ECO:0000259" key="9">
    <source>
        <dbReference type="Pfam" id="PF07669"/>
    </source>
</evidence>
<comment type="similarity">
    <text evidence="1">Belongs to the N(4)/N(6)-methyltransferase family.</text>
</comment>
<evidence type="ECO:0000259" key="8">
    <source>
        <dbReference type="Pfam" id="PF02384"/>
    </source>
</evidence>
<evidence type="ECO:0000256" key="3">
    <source>
        <dbReference type="ARBA" id="ARBA00022603"/>
    </source>
</evidence>
<feature type="domain" description="Type II methyltransferase M.TaqI-like" evidence="9">
    <location>
        <begin position="83"/>
        <end position="185"/>
    </location>
</feature>
<organism evidence="11 12">
    <name type="scientific">Streptococcus dysgalactiae</name>
    <dbReference type="NCBI Taxonomy" id="1334"/>
    <lineage>
        <taxon>Bacteria</taxon>
        <taxon>Bacillati</taxon>
        <taxon>Bacillota</taxon>
        <taxon>Bacilli</taxon>
        <taxon>Lactobacillales</taxon>
        <taxon>Streptococcaceae</taxon>
        <taxon>Streptococcus</taxon>
    </lineage>
</organism>
<dbReference type="InterPro" id="IPR029063">
    <property type="entry name" value="SAM-dependent_MTases_sf"/>
</dbReference>
<proteinExistence type="inferred from homology"/>
<dbReference type="EMBL" id="CABEIM010000003">
    <property type="protein sequence ID" value="VTS86122.1"/>
    <property type="molecule type" value="Genomic_DNA"/>
</dbReference>
<dbReference type="AlphaFoldDB" id="A0A9X9SJB0"/>
<dbReference type="Pfam" id="PF07669">
    <property type="entry name" value="Eco57I"/>
    <property type="match status" value="1"/>
</dbReference>
<dbReference type="GO" id="GO:0032259">
    <property type="term" value="P:methylation"/>
    <property type="evidence" value="ECO:0007669"/>
    <property type="project" value="UniProtKB-KW"/>
</dbReference>
<dbReference type="PRINTS" id="PR00507">
    <property type="entry name" value="N12N6MTFRASE"/>
</dbReference>
<keyword evidence="11" id="KW-0378">Hydrolase</keyword>
<dbReference type="InterPro" id="IPR011639">
    <property type="entry name" value="MethylTrfase_TaqI-like_dom"/>
</dbReference>
<evidence type="ECO:0000313" key="11">
    <source>
        <dbReference type="EMBL" id="VTS86122.1"/>
    </source>
</evidence>
<feature type="domain" description="Type II methyltransferase M.Eco57I C-terminal" evidence="10">
    <location>
        <begin position="257"/>
        <end position="469"/>
    </location>
</feature>
<dbReference type="EC" id="2.1.1.72" evidence="2"/>
<dbReference type="GO" id="GO:0016787">
    <property type="term" value="F:hydrolase activity"/>
    <property type="evidence" value="ECO:0007669"/>
    <property type="project" value="UniProtKB-KW"/>
</dbReference>
<dbReference type="Gene3D" id="3.40.50.150">
    <property type="entry name" value="Vaccinia Virus protein VP39"/>
    <property type="match status" value="1"/>
</dbReference>
<gene>
    <name evidence="11" type="primary">bcgIA</name>
    <name evidence="11" type="ORF">NCTC7982_02002</name>
</gene>
<keyword evidence="6" id="KW-0680">Restriction system</keyword>
<dbReference type="Pfam" id="PF22837">
    <property type="entry name" value="M_Eco57I_C"/>
    <property type="match status" value="1"/>
</dbReference>
<reference evidence="11 12" key="1">
    <citation type="submission" date="2019-05" db="EMBL/GenBank/DDBJ databases">
        <authorList>
            <consortium name="Pathogen Informatics"/>
        </authorList>
    </citation>
    <scope>NUCLEOTIDE SEQUENCE [LARGE SCALE GENOMIC DNA]</scope>
    <source>
        <strain evidence="11 12">NCTC7982</strain>
    </source>
</reference>
<evidence type="ECO:0000256" key="4">
    <source>
        <dbReference type="ARBA" id="ARBA00022679"/>
    </source>
</evidence>
<keyword evidence="3 11" id="KW-0489">Methyltransferase</keyword>
<evidence type="ECO:0000256" key="1">
    <source>
        <dbReference type="ARBA" id="ARBA00006594"/>
    </source>
</evidence>
<dbReference type="InterPro" id="IPR003356">
    <property type="entry name" value="DNA_methylase_A-5"/>
</dbReference>
<evidence type="ECO:0000256" key="7">
    <source>
        <dbReference type="ARBA" id="ARBA00047942"/>
    </source>
</evidence>
<sequence>MTYTLKKELGQVFTPSNISRLMALFFQGRMYDEILDPAAGSGSLLEACMDLIDRETKLSAVEIDEDLIDILIDKGFDTSYMNFFDFDRRVDGIIMNPPYIRQELLTSENNKDILRKKIKFKNINSRSNLYLYFLLKGLEVVKEGGRVVAILPNTWLNSEYGVSVQEHILNKYSLVSVIDFEKNVFKGVDVDVSIFVIDNIPPSDLTSTEFYYFGDIDIKKIKSLDQAEVKQSVLQDEILNLGWSFYKLNSNQFKFRNLQPLSTFAKLNRGLTTNYNKFFIRNNDDSLVKNHPDMFKKIINKQNEIEGIKTRLNSLKKVALVIPHSVEKLPDEILSEILEIEKEVVQNEKPKTLYRKIVDKKPWFSLQASQKKSLIFNYIIRNDVRFILNDTSAIVKDNFYQLIFEDNEKELFYLAVLNSSFSRYFIENIGRSYGSGLLKIQKYELENLPVLDYRKISDKDFDRIVSLSQELLTRYSQDTISKIDKVLSNYYLSECETGISDFYSRLEKLIKGRLNNEN</sequence>
<dbReference type="InterPro" id="IPR054520">
    <property type="entry name" value="M_Eco57I_C"/>
</dbReference>
<name>A0A9X9SJB0_STRDY</name>
<dbReference type="GO" id="GO:0008170">
    <property type="term" value="F:N-methyltransferase activity"/>
    <property type="evidence" value="ECO:0007669"/>
    <property type="project" value="InterPro"/>
</dbReference>
<dbReference type="PANTHER" id="PTHR33841">
    <property type="entry name" value="DNA METHYLTRANSFERASE YEEA-RELATED"/>
    <property type="match status" value="1"/>
</dbReference>
<dbReference type="PANTHER" id="PTHR33841:SF5">
    <property type="entry name" value="DNA METHYLASE (MODIFICATION METHYLASE) (METHYLTRANSFERASE)-RELATED"/>
    <property type="match status" value="1"/>
</dbReference>
<feature type="domain" description="DNA methylase adenine-specific" evidence="8">
    <location>
        <begin position="4"/>
        <end position="53"/>
    </location>
</feature>
<dbReference type="SUPFAM" id="SSF53335">
    <property type="entry name" value="S-adenosyl-L-methionine-dependent methyltransferases"/>
    <property type="match status" value="1"/>
</dbReference>
<dbReference type="PROSITE" id="PS00092">
    <property type="entry name" value="N6_MTASE"/>
    <property type="match status" value="1"/>
</dbReference>
<dbReference type="Pfam" id="PF02384">
    <property type="entry name" value="N6_Mtase"/>
    <property type="match status" value="1"/>
</dbReference>
<comment type="caution">
    <text evidence="11">The sequence shown here is derived from an EMBL/GenBank/DDBJ whole genome shotgun (WGS) entry which is preliminary data.</text>
</comment>
<dbReference type="InterPro" id="IPR002052">
    <property type="entry name" value="DNA_methylase_N6_adenine_CS"/>
</dbReference>
<accession>A0A9X9SJB0</accession>
<dbReference type="GO" id="GO:0009007">
    <property type="term" value="F:site-specific DNA-methyltransferase (adenine-specific) activity"/>
    <property type="evidence" value="ECO:0007669"/>
    <property type="project" value="UniProtKB-EC"/>
</dbReference>
<dbReference type="GO" id="GO:0003677">
    <property type="term" value="F:DNA binding"/>
    <property type="evidence" value="ECO:0007669"/>
    <property type="project" value="UniProtKB-KW"/>
</dbReference>
<evidence type="ECO:0000313" key="12">
    <source>
        <dbReference type="Proteomes" id="UP000373301"/>
    </source>
</evidence>
<keyword evidence="4" id="KW-0808">Transferase</keyword>